<dbReference type="Gene3D" id="3.40.50.720">
    <property type="entry name" value="NAD(P)-binding Rossmann-like Domain"/>
    <property type="match status" value="1"/>
</dbReference>
<protein>
    <recommendedName>
        <fullName evidence="2">Saccharopine dehydrogenase NADP binding domain-containing protein</fullName>
    </recommendedName>
</protein>
<name>A0A382PQV2_9ZZZZ</name>
<feature type="transmembrane region" description="Helical" evidence="1">
    <location>
        <begin position="268"/>
        <end position="285"/>
    </location>
</feature>
<keyword evidence="1" id="KW-0472">Membrane</keyword>
<dbReference type="Pfam" id="PF03435">
    <property type="entry name" value="Sacchrp_dh_NADP"/>
    <property type="match status" value="1"/>
</dbReference>
<dbReference type="GO" id="GO:0005739">
    <property type="term" value="C:mitochondrion"/>
    <property type="evidence" value="ECO:0007669"/>
    <property type="project" value="TreeGrafter"/>
</dbReference>
<accession>A0A382PQV2</accession>
<evidence type="ECO:0000256" key="1">
    <source>
        <dbReference type="SAM" id="Phobius"/>
    </source>
</evidence>
<dbReference type="AlphaFoldDB" id="A0A382PQV2"/>
<feature type="domain" description="Saccharopine dehydrogenase NADP binding" evidence="2">
    <location>
        <begin position="9"/>
        <end position="132"/>
    </location>
</feature>
<organism evidence="3">
    <name type="scientific">marine metagenome</name>
    <dbReference type="NCBI Taxonomy" id="408172"/>
    <lineage>
        <taxon>unclassified sequences</taxon>
        <taxon>metagenomes</taxon>
        <taxon>ecological metagenomes</taxon>
    </lineage>
</organism>
<dbReference type="GO" id="GO:0005886">
    <property type="term" value="C:plasma membrane"/>
    <property type="evidence" value="ECO:0007669"/>
    <property type="project" value="TreeGrafter"/>
</dbReference>
<reference evidence="3" key="1">
    <citation type="submission" date="2018-05" db="EMBL/GenBank/DDBJ databases">
        <authorList>
            <person name="Lanie J.A."/>
            <person name="Ng W.-L."/>
            <person name="Kazmierczak K.M."/>
            <person name="Andrzejewski T.M."/>
            <person name="Davidsen T.M."/>
            <person name="Wayne K.J."/>
            <person name="Tettelin H."/>
            <person name="Glass J.I."/>
            <person name="Rusch D."/>
            <person name="Podicherti R."/>
            <person name="Tsui H.-C.T."/>
            <person name="Winkler M.E."/>
        </authorList>
    </citation>
    <scope>NUCLEOTIDE SEQUENCE</scope>
</reference>
<dbReference type="InterPro" id="IPR051276">
    <property type="entry name" value="Saccharopine_DH-like_oxidrdct"/>
</dbReference>
<gene>
    <name evidence="3" type="ORF">METZ01_LOCUS327195</name>
</gene>
<sequence>MINREFDLIIFGASGFTGQIAVKYLDKNYPDINWAISGRNYKKLKNISESTIKKPEVFVADSKDIESLEKIVKKTNVIASLAGPFSKYSNNLVDQCFRHGTHYVDITGENLWVRDLIDKYHEEAEKKGIFIIPSCGYDSIPSDIGTYFCHKSLNQPILSIDGYHAANGGISGGTTETGFTMTDYKTKYKIGDPFLLNPKDSFTENQKKNSKDTFSIKKINHLNKWSAPFIMAIANTRVVRRSASLLESRQQSYGSNFVYNEFMMTKKFMSALLVTIGLAILSTIMF</sequence>
<dbReference type="PANTHER" id="PTHR12286">
    <property type="entry name" value="SACCHAROPINE DEHYDROGENASE-LIKE OXIDOREDUCTASE"/>
    <property type="match status" value="1"/>
</dbReference>
<evidence type="ECO:0000313" key="3">
    <source>
        <dbReference type="EMBL" id="SVC74341.1"/>
    </source>
</evidence>
<dbReference type="EMBL" id="UINC01108327">
    <property type="protein sequence ID" value="SVC74341.1"/>
    <property type="molecule type" value="Genomic_DNA"/>
</dbReference>
<feature type="non-terminal residue" evidence="3">
    <location>
        <position position="286"/>
    </location>
</feature>
<keyword evidence="1" id="KW-0812">Transmembrane</keyword>
<evidence type="ECO:0000259" key="2">
    <source>
        <dbReference type="Pfam" id="PF03435"/>
    </source>
</evidence>
<dbReference type="GO" id="GO:0009247">
    <property type="term" value="P:glycolipid biosynthetic process"/>
    <property type="evidence" value="ECO:0007669"/>
    <property type="project" value="TreeGrafter"/>
</dbReference>
<dbReference type="GO" id="GO:0005811">
    <property type="term" value="C:lipid droplet"/>
    <property type="evidence" value="ECO:0007669"/>
    <property type="project" value="TreeGrafter"/>
</dbReference>
<proteinExistence type="predicted"/>
<dbReference type="SUPFAM" id="SSF51735">
    <property type="entry name" value="NAD(P)-binding Rossmann-fold domains"/>
    <property type="match status" value="1"/>
</dbReference>
<dbReference type="PANTHER" id="PTHR12286:SF5">
    <property type="entry name" value="SACCHAROPINE DEHYDROGENASE-LIKE OXIDOREDUCTASE"/>
    <property type="match status" value="1"/>
</dbReference>
<keyword evidence="1" id="KW-1133">Transmembrane helix</keyword>
<dbReference type="InterPro" id="IPR005097">
    <property type="entry name" value="Sacchrp_dh_NADP-bd"/>
</dbReference>
<dbReference type="InterPro" id="IPR036291">
    <property type="entry name" value="NAD(P)-bd_dom_sf"/>
</dbReference>